<sequence>MYSGARTGQFSKTSVYAAACGGYHALMLACNRTVPKLEALPLCDIFAVSGTHNSFTVDRAGAVCAWGLNQMRQTGVDDTERLIKTPTEADRRG</sequence>
<dbReference type="SUPFAM" id="SSF50985">
    <property type="entry name" value="RCC1/BLIP-II"/>
    <property type="match status" value="1"/>
</dbReference>
<name>A0AAD7GT72_MYCRO</name>
<dbReference type="Gene3D" id="2.130.10.30">
    <property type="entry name" value="Regulator of chromosome condensation 1/beta-lactamase-inhibitor protein II"/>
    <property type="match status" value="1"/>
</dbReference>
<keyword evidence="2" id="KW-1185">Reference proteome</keyword>
<dbReference type="Proteomes" id="UP001221757">
    <property type="component" value="Unassembled WGS sequence"/>
</dbReference>
<dbReference type="InterPro" id="IPR009091">
    <property type="entry name" value="RCC1/BLIP-II"/>
</dbReference>
<protein>
    <submittedName>
        <fullName evidence="1">Uncharacterized protein</fullName>
    </submittedName>
</protein>
<dbReference type="PROSITE" id="PS51257">
    <property type="entry name" value="PROKAR_LIPOPROTEIN"/>
    <property type="match status" value="1"/>
</dbReference>
<dbReference type="EMBL" id="JARKIE010000009">
    <property type="protein sequence ID" value="KAJ7704780.1"/>
    <property type="molecule type" value="Genomic_DNA"/>
</dbReference>
<dbReference type="AlphaFoldDB" id="A0AAD7GT72"/>
<comment type="caution">
    <text evidence="1">The sequence shown here is derived from an EMBL/GenBank/DDBJ whole genome shotgun (WGS) entry which is preliminary data.</text>
</comment>
<dbReference type="InterPro" id="IPR000408">
    <property type="entry name" value="Reg_chr_condens"/>
</dbReference>
<gene>
    <name evidence="1" type="ORF">B0H17DRAFT_1193287</name>
</gene>
<evidence type="ECO:0000313" key="1">
    <source>
        <dbReference type="EMBL" id="KAJ7704780.1"/>
    </source>
</evidence>
<evidence type="ECO:0000313" key="2">
    <source>
        <dbReference type="Proteomes" id="UP001221757"/>
    </source>
</evidence>
<organism evidence="1 2">
    <name type="scientific">Mycena rosella</name>
    <name type="common">Pink bonnet</name>
    <name type="synonym">Agaricus rosellus</name>
    <dbReference type="NCBI Taxonomy" id="1033263"/>
    <lineage>
        <taxon>Eukaryota</taxon>
        <taxon>Fungi</taxon>
        <taxon>Dikarya</taxon>
        <taxon>Basidiomycota</taxon>
        <taxon>Agaricomycotina</taxon>
        <taxon>Agaricomycetes</taxon>
        <taxon>Agaricomycetidae</taxon>
        <taxon>Agaricales</taxon>
        <taxon>Marasmiineae</taxon>
        <taxon>Mycenaceae</taxon>
        <taxon>Mycena</taxon>
    </lineage>
</organism>
<reference evidence="1" key="1">
    <citation type="submission" date="2023-03" db="EMBL/GenBank/DDBJ databases">
        <title>Massive genome expansion in bonnet fungi (Mycena s.s.) driven by repeated elements and novel gene families across ecological guilds.</title>
        <authorList>
            <consortium name="Lawrence Berkeley National Laboratory"/>
            <person name="Harder C.B."/>
            <person name="Miyauchi S."/>
            <person name="Viragh M."/>
            <person name="Kuo A."/>
            <person name="Thoen E."/>
            <person name="Andreopoulos B."/>
            <person name="Lu D."/>
            <person name="Skrede I."/>
            <person name="Drula E."/>
            <person name="Henrissat B."/>
            <person name="Morin E."/>
            <person name="Kohler A."/>
            <person name="Barry K."/>
            <person name="LaButti K."/>
            <person name="Morin E."/>
            <person name="Salamov A."/>
            <person name="Lipzen A."/>
            <person name="Mereny Z."/>
            <person name="Hegedus B."/>
            <person name="Baldrian P."/>
            <person name="Stursova M."/>
            <person name="Weitz H."/>
            <person name="Taylor A."/>
            <person name="Grigoriev I.V."/>
            <person name="Nagy L.G."/>
            <person name="Martin F."/>
            <person name="Kauserud H."/>
        </authorList>
    </citation>
    <scope>NUCLEOTIDE SEQUENCE</scope>
    <source>
        <strain evidence="1">CBHHK067</strain>
    </source>
</reference>
<proteinExistence type="predicted"/>
<accession>A0AAD7GT72</accession>
<dbReference type="PROSITE" id="PS00626">
    <property type="entry name" value="RCC1_2"/>
    <property type="match status" value="1"/>
</dbReference>